<evidence type="ECO:0000313" key="3">
    <source>
        <dbReference type="EMBL" id="VBA34575.1"/>
    </source>
</evidence>
<proteinExistence type="predicted"/>
<dbReference type="Gene3D" id="1.10.287.850">
    <property type="entry name" value="HP0062-like domain"/>
    <property type="match status" value="1"/>
</dbReference>
<gene>
    <name evidence="3" type="ORF">LAUMK136_00747</name>
</gene>
<evidence type="ECO:0000259" key="2">
    <source>
        <dbReference type="Pfam" id="PF00934"/>
    </source>
</evidence>
<evidence type="ECO:0000313" key="4">
    <source>
        <dbReference type="Proteomes" id="UP000273307"/>
    </source>
</evidence>
<dbReference type="EMBL" id="UPHP01000019">
    <property type="protein sequence ID" value="VBA34575.1"/>
    <property type="molecule type" value="Genomic_DNA"/>
</dbReference>
<dbReference type="Proteomes" id="UP000273307">
    <property type="component" value="Unassembled WGS sequence"/>
</dbReference>
<evidence type="ECO:0000256" key="1">
    <source>
        <dbReference type="SAM" id="MobiDB-lite"/>
    </source>
</evidence>
<sequence length="182" mass="18272">MRIAPHALEYAATDLAAIGSVFSEASAAAVIPTTGLLPAGADEVSSAMTALLTAHGLIWQALSRDYEWLHQQFVDLPNGGTEKYWATEIDNAAHDAINTANADSEWLLGRPMIGNGVNGLNGTGQSGGAAGGLWGNGGAAGLFGHGGAGGAAGGNGGNGGRGGLLTWRRLSAPRNPTDPSGR</sequence>
<protein>
    <submittedName>
        <fullName evidence="3">Putative PE-PGRS family protein PE_PGRS24</fullName>
    </submittedName>
</protein>
<dbReference type="InterPro" id="IPR000084">
    <property type="entry name" value="PE-PGRS_N"/>
</dbReference>
<dbReference type="SUPFAM" id="SSF140459">
    <property type="entry name" value="PE/PPE dimer-like"/>
    <property type="match status" value="1"/>
</dbReference>
<accession>A0A498PSF7</accession>
<dbReference type="Pfam" id="PF00934">
    <property type="entry name" value="PE"/>
    <property type="match status" value="1"/>
</dbReference>
<keyword evidence="4" id="KW-1185">Reference proteome</keyword>
<dbReference type="InterPro" id="IPR038332">
    <property type="entry name" value="PPE_sf"/>
</dbReference>
<feature type="region of interest" description="Disordered" evidence="1">
    <location>
        <begin position="160"/>
        <end position="182"/>
    </location>
</feature>
<name>A0A498PSF7_9MYCO</name>
<feature type="domain" description="PE" evidence="2">
    <location>
        <begin position="1"/>
        <end position="91"/>
    </location>
</feature>
<organism evidence="3 4">
    <name type="scientific">Mycobacterium attenuatum</name>
    <dbReference type="NCBI Taxonomy" id="2341086"/>
    <lineage>
        <taxon>Bacteria</taxon>
        <taxon>Bacillati</taxon>
        <taxon>Actinomycetota</taxon>
        <taxon>Actinomycetes</taxon>
        <taxon>Mycobacteriales</taxon>
        <taxon>Mycobacteriaceae</taxon>
        <taxon>Mycobacterium</taxon>
    </lineage>
</organism>
<dbReference type="AlphaFoldDB" id="A0A498PSF7"/>
<reference evidence="3 4" key="1">
    <citation type="submission" date="2018-09" db="EMBL/GenBank/DDBJ databases">
        <authorList>
            <person name="Tagini F."/>
        </authorList>
    </citation>
    <scope>NUCLEOTIDE SEQUENCE [LARGE SCALE GENOMIC DNA]</scope>
    <source>
        <strain evidence="3 4">MK136</strain>
    </source>
</reference>
<dbReference type="OrthoDB" id="4751386at2"/>